<organism evidence="6 7">
    <name type="scientific">Rhizobium etli (strain CIAT 652)</name>
    <dbReference type="NCBI Taxonomy" id="491916"/>
    <lineage>
        <taxon>Bacteria</taxon>
        <taxon>Pseudomonadati</taxon>
        <taxon>Pseudomonadota</taxon>
        <taxon>Alphaproteobacteria</taxon>
        <taxon>Hyphomicrobiales</taxon>
        <taxon>Rhizobiaceae</taxon>
        <taxon>Rhizobium/Agrobacterium group</taxon>
        <taxon>Rhizobium</taxon>
    </lineage>
</organism>
<dbReference type="KEGG" id="rec:RHECIAT_PC0000485"/>
<evidence type="ECO:0000256" key="2">
    <source>
        <dbReference type="ARBA" id="ARBA00023015"/>
    </source>
</evidence>
<evidence type="ECO:0000259" key="5">
    <source>
        <dbReference type="PROSITE" id="PS50932"/>
    </source>
</evidence>
<evidence type="ECO:0000256" key="1">
    <source>
        <dbReference type="ARBA" id="ARBA00022491"/>
    </source>
</evidence>
<evidence type="ECO:0000313" key="6">
    <source>
        <dbReference type="EMBL" id="ACE94563.1"/>
    </source>
</evidence>
<dbReference type="SUPFAM" id="SSF47413">
    <property type="entry name" value="lambda repressor-like DNA-binding domains"/>
    <property type="match status" value="1"/>
</dbReference>
<geneLocation type="plasmid" evidence="6 7">
    <name>pC</name>
</geneLocation>
<dbReference type="CDD" id="cd06267">
    <property type="entry name" value="PBP1_LacI_sugar_binding-like"/>
    <property type="match status" value="1"/>
</dbReference>
<dbReference type="SUPFAM" id="SSF53822">
    <property type="entry name" value="Periplasmic binding protein-like I"/>
    <property type="match status" value="1"/>
</dbReference>
<dbReference type="CDD" id="cd01392">
    <property type="entry name" value="HTH_LacI"/>
    <property type="match status" value="1"/>
</dbReference>
<sequence>MRHRSQLSPKAENYAATQVDFLKSLCKNIELALPSKAPPELVTEKVERKVNLKDVARDADVSLSTASHALNGTAPLTVEVRERVLDSAKRLGYLDRRRKKATIATLHVLLLAIPDDAAPESDLNLVSWTILNGIRRECERRGIRIVPFVSTGRRIDGAQVRQIALAERADGIVVLNDDQPELIRSLASADMPVVIVNGEDPTMLVDTVTPENRFGARLGIEHLLALGHRRILHLTWKGRTTIQRRYDGFSDAYLAAQLPVPEEMIVEAEGYEPRHGEAAINALLDRDPMMKGATAVFCAADNLALGCLKALADRDIRVPEAVSVLGFDDIVPGEFSRPPLSTVSVPTDRLGAAALALIEQRLIANDPQRPAHRLELGCHLVLRGSIAPPR</sequence>
<dbReference type="AlphaFoldDB" id="B3Q5T2"/>
<dbReference type="GO" id="GO:0003700">
    <property type="term" value="F:DNA-binding transcription factor activity"/>
    <property type="evidence" value="ECO:0007669"/>
    <property type="project" value="TreeGrafter"/>
</dbReference>
<accession>B3Q5T2</accession>
<dbReference type="PANTHER" id="PTHR30146:SF148">
    <property type="entry name" value="HTH-TYPE TRANSCRIPTIONAL REPRESSOR PURR-RELATED"/>
    <property type="match status" value="1"/>
</dbReference>
<keyword evidence="3" id="KW-0238">DNA-binding</keyword>
<dbReference type="PROSITE" id="PS00356">
    <property type="entry name" value="HTH_LACI_1"/>
    <property type="match status" value="1"/>
</dbReference>
<dbReference type="InterPro" id="IPR010982">
    <property type="entry name" value="Lambda_DNA-bd_dom_sf"/>
</dbReference>
<proteinExistence type="predicted"/>
<dbReference type="Proteomes" id="UP000008817">
    <property type="component" value="Plasmid pC"/>
</dbReference>
<evidence type="ECO:0000256" key="3">
    <source>
        <dbReference type="ARBA" id="ARBA00023125"/>
    </source>
</evidence>
<name>B3Q5T2_RHIE6</name>
<keyword evidence="1" id="KW-0678">Repressor</keyword>
<evidence type="ECO:0000313" key="7">
    <source>
        <dbReference type="Proteomes" id="UP000008817"/>
    </source>
</evidence>
<keyword evidence="4" id="KW-0804">Transcription</keyword>
<dbReference type="Gene3D" id="3.40.50.2300">
    <property type="match status" value="2"/>
</dbReference>
<dbReference type="EMBL" id="CP001077">
    <property type="protein sequence ID" value="ACE94563.1"/>
    <property type="molecule type" value="Genomic_DNA"/>
</dbReference>
<dbReference type="InterPro" id="IPR046335">
    <property type="entry name" value="LacI/GalR-like_sensor"/>
</dbReference>
<dbReference type="Pfam" id="PF00356">
    <property type="entry name" value="LacI"/>
    <property type="match status" value="1"/>
</dbReference>
<dbReference type="GO" id="GO:0000976">
    <property type="term" value="F:transcription cis-regulatory region binding"/>
    <property type="evidence" value="ECO:0007669"/>
    <property type="project" value="TreeGrafter"/>
</dbReference>
<dbReference type="InterPro" id="IPR000843">
    <property type="entry name" value="HTH_LacI"/>
</dbReference>
<evidence type="ECO:0000256" key="4">
    <source>
        <dbReference type="ARBA" id="ARBA00023163"/>
    </source>
</evidence>
<feature type="domain" description="HTH lacI-type" evidence="5">
    <location>
        <begin position="50"/>
        <end position="104"/>
    </location>
</feature>
<dbReference type="HOGENOM" id="CLU_037628_6_1_5"/>
<keyword evidence="2" id="KW-0805">Transcription regulation</keyword>
<dbReference type="eggNOG" id="COG1609">
    <property type="taxonomic scope" value="Bacteria"/>
</dbReference>
<dbReference type="Pfam" id="PF13377">
    <property type="entry name" value="Peripla_BP_3"/>
    <property type="match status" value="1"/>
</dbReference>
<dbReference type="SMART" id="SM00354">
    <property type="entry name" value="HTH_LACI"/>
    <property type="match status" value="1"/>
</dbReference>
<dbReference type="PANTHER" id="PTHR30146">
    <property type="entry name" value="LACI-RELATED TRANSCRIPTIONAL REPRESSOR"/>
    <property type="match status" value="1"/>
</dbReference>
<dbReference type="Gene3D" id="1.10.260.40">
    <property type="entry name" value="lambda repressor-like DNA-binding domains"/>
    <property type="match status" value="1"/>
</dbReference>
<reference evidence="6 7" key="1">
    <citation type="submission" date="2008-04" db="EMBL/GenBank/DDBJ databases">
        <title>Genome diversity and DNA divergence of Rhizobium etli.</title>
        <authorList>
            <person name="Gonzalez V."/>
            <person name="Acosta J.L."/>
            <person name="Santamaria R.I."/>
            <person name="Bustos P."/>
            <person name="Hernandez-Gonzalez I.L."/>
            <person name="Fernandez J.L."/>
            <person name="Diaz R."/>
            <person name="Flores M."/>
            <person name="Mora J."/>
            <person name="Palacios R."/>
            <person name="Davila G."/>
        </authorList>
    </citation>
    <scope>NUCLEOTIDE SEQUENCE [LARGE SCALE GENOMIC DNA]</scope>
    <source>
        <strain evidence="7">CIAT 652</strain>
        <plasmid evidence="7">Plasmid pC</plasmid>
    </source>
</reference>
<gene>
    <name evidence="6" type="ordered locus">RHECIAT_PC0000485</name>
</gene>
<keyword evidence="6" id="KW-0614">Plasmid</keyword>
<protein>
    <submittedName>
        <fullName evidence="6">Probable transcriptional regulator protein, LacI family</fullName>
    </submittedName>
</protein>
<dbReference type="PROSITE" id="PS50932">
    <property type="entry name" value="HTH_LACI_2"/>
    <property type="match status" value="1"/>
</dbReference>
<dbReference type="InterPro" id="IPR028082">
    <property type="entry name" value="Peripla_BP_I"/>
</dbReference>